<dbReference type="InterPro" id="IPR032466">
    <property type="entry name" value="Metal_Hydrolase"/>
</dbReference>
<reference evidence="3 4" key="1">
    <citation type="journal article" date="2015" name="Int. J. Syst. Evol. Microbiol.">
        <title>Description of Sphingopyxis fribergensis sp. nov. - a soil bacterium with the ability to degrade styrene and phenylacetic acid.</title>
        <authorList>
            <person name="Oelschlagel M."/>
            <person name="Ruckert C."/>
            <person name="Kalinowski J."/>
            <person name="Schmidt G."/>
            <person name="Schlomann M."/>
            <person name="Tischler D."/>
        </authorList>
    </citation>
    <scope>NUCLEOTIDE SEQUENCE [LARGE SCALE GENOMIC DNA]</scope>
    <source>
        <strain evidence="3 4">Kp5.2</strain>
    </source>
</reference>
<dbReference type="InterPro" id="IPR011059">
    <property type="entry name" value="Metal-dep_hydrolase_composite"/>
</dbReference>
<dbReference type="InterPro" id="IPR050378">
    <property type="entry name" value="Metallo-dep_Hydrolases_sf"/>
</dbReference>
<accession>A0A0A7PDZ6</accession>
<name>A0A0A7PDZ6_9SPHN</name>
<dbReference type="Gene3D" id="2.30.40.10">
    <property type="entry name" value="Urease, subunit C, domain 1"/>
    <property type="match status" value="1"/>
</dbReference>
<dbReference type="Gene3D" id="3.30.1490.130">
    <property type="entry name" value="D-aminoacylase. Domain 3"/>
    <property type="match status" value="1"/>
</dbReference>
<dbReference type="STRING" id="1515612.SKP52_06195"/>
<keyword evidence="4" id="KW-1185">Reference proteome</keyword>
<evidence type="ECO:0000313" key="4">
    <source>
        <dbReference type="Proteomes" id="UP000030907"/>
    </source>
</evidence>
<dbReference type="Pfam" id="PF07969">
    <property type="entry name" value="Amidohydro_3"/>
    <property type="match status" value="1"/>
</dbReference>
<dbReference type="EMBL" id="CP009122">
    <property type="protein sequence ID" value="AJA08164.1"/>
    <property type="molecule type" value="Genomic_DNA"/>
</dbReference>
<protein>
    <submittedName>
        <fullName evidence="3">N-acyl-D-amino-acid deacylase</fullName>
    </submittedName>
</protein>
<feature type="chain" id="PRO_5002031741" evidence="1">
    <location>
        <begin position="27"/>
        <end position="565"/>
    </location>
</feature>
<dbReference type="InterPro" id="IPR013108">
    <property type="entry name" value="Amidohydro_3"/>
</dbReference>
<dbReference type="GO" id="GO:0016812">
    <property type="term" value="F:hydrolase activity, acting on carbon-nitrogen (but not peptide) bonds, in cyclic amides"/>
    <property type="evidence" value="ECO:0007669"/>
    <property type="project" value="TreeGrafter"/>
</dbReference>
<dbReference type="OrthoDB" id="9766983at2"/>
<dbReference type="SUPFAM" id="SSF51556">
    <property type="entry name" value="Metallo-dependent hydrolases"/>
    <property type="match status" value="1"/>
</dbReference>
<gene>
    <name evidence="3" type="ORF">SKP52_06195</name>
</gene>
<dbReference type="Gene3D" id="3.20.20.140">
    <property type="entry name" value="Metal-dependent hydrolases"/>
    <property type="match status" value="1"/>
</dbReference>
<feature type="signal peptide" evidence="1">
    <location>
        <begin position="1"/>
        <end position="26"/>
    </location>
</feature>
<dbReference type="Proteomes" id="UP000030907">
    <property type="component" value="Chromosome"/>
</dbReference>
<evidence type="ECO:0000313" key="3">
    <source>
        <dbReference type="EMBL" id="AJA08164.1"/>
    </source>
</evidence>
<sequence length="565" mass="60975">MASQRRFIPFCVLLCSSMLLSASAAAQAPAYDLIIRGGTIYDGSGKAPVVGDVAIKDDRIVAVGKVDGTAKTEVAAKGMAVAPGFINMLSWATESLIVDPKSQSDIRQGVTLEVMGEGWSMGPMNATMKALETERQGDIKYPIEWTTLGDYFGWLEKRGVSTNIASFVGAATVRVHELGEGDVDPTPEQLTRMRALVKQAMNDGAMGVGSSIIYAPGSYAETDELVALTSEAAKCGGMYISHMRSEGDRIEEAVDELIDISRRSGAPAEIYHLKMAGRSNWSKLDTIVKKIEDARAEGLKITTDMYTYTAGATGLDAAMPTWVQAGGLEEWIKRLKDPAIRARVAAEMKQPGSDWENLYFGAGADKMILSGFKNDALKPLTGKTLAEVAAMRGKSPEETAMDLVVEDGSRVGTVYFLMSEDNVRKQVQLPWMSFGSDAASQAAEGVFLKSGAHPRTYGNFSRLLGRYVRDEKLISLEQAVYRLTTLPATNLGIKDRGALKPGYYADVVVFDPATIGDRSTFEKPHQYSVGMRDVFVNGVGVLRNGEHSGATPGRAVRGAGWNRCS</sequence>
<proteinExistence type="predicted"/>
<organism evidence="3 4">
    <name type="scientific">Sphingopyxis fribergensis</name>
    <dbReference type="NCBI Taxonomy" id="1515612"/>
    <lineage>
        <taxon>Bacteria</taxon>
        <taxon>Pseudomonadati</taxon>
        <taxon>Pseudomonadota</taxon>
        <taxon>Alphaproteobacteria</taxon>
        <taxon>Sphingomonadales</taxon>
        <taxon>Sphingomonadaceae</taxon>
        <taxon>Sphingopyxis</taxon>
    </lineage>
</organism>
<dbReference type="PANTHER" id="PTHR11647:SF1">
    <property type="entry name" value="COLLAPSIN RESPONSE MEDIATOR PROTEIN"/>
    <property type="match status" value="1"/>
</dbReference>
<dbReference type="RefSeq" id="WP_052207907.1">
    <property type="nucleotide sequence ID" value="NZ_CP009122.1"/>
</dbReference>
<dbReference type="GO" id="GO:0005829">
    <property type="term" value="C:cytosol"/>
    <property type="evidence" value="ECO:0007669"/>
    <property type="project" value="TreeGrafter"/>
</dbReference>
<evidence type="ECO:0000256" key="1">
    <source>
        <dbReference type="SAM" id="SignalP"/>
    </source>
</evidence>
<keyword evidence="1" id="KW-0732">Signal</keyword>
<dbReference type="AlphaFoldDB" id="A0A0A7PDZ6"/>
<dbReference type="KEGG" id="sphk:SKP52_06195"/>
<dbReference type="InterPro" id="IPR023100">
    <property type="entry name" value="D-aminoacylase_insert_dom_sf"/>
</dbReference>
<feature type="domain" description="Amidohydrolase 3" evidence="2">
    <location>
        <begin position="73"/>
        <end position="539"/>
    </location>
</feature>
<dbReference type="PANTHER" id="PTHR11647">
    <property type="entry name" value="HYDRANTOINASE/DIHYDROPYRIMIDINASE FAMILY MEMBER"/>
    <property type="match status" value="1"/>
</dbReference>
<dbReference type="GO" id="GO:0016811">
    <property type="term" value="F:hydrolase activity, acting on carbon-nitrogen (but not peptide) bonds, in linear amides"/>
    <property type="evidence" value="ECO:0007669"/>
    <property type="project" value="InterPro"/>
</dbReference>
<dbReference type="SUPFAM" id="SSF51338">
    <property type="entry name" value="Composite domain of metallo-dependent hydrolases"/>
    <property type="match status" value="1"/>
</dbReference>
<evidence type="ECO:0000259" key="2">
    <source>
        <dbReference type="Pfam" id="PF07969"/>
    </source>
</evidence>
<dbReference type="CDD" id="cd01297">
    <property type="entry name" value="D-aminoacylase"/>
    <property type="match status" value="1"/>
</dbReference>
<dbReference type="HOGENOM" id="CLU_016107_2_1_5"/>